<evidence type="ECO:0000259" key="5">
    <source>
        <dbReference type="PROSITE" id="PS50043"/>
    </source>
</evidence>
<sequence length="295" mass="31315">MAMEDADVLTARELEILSLTGSGHSAQEIADLLRLSRCAVENHRRRIYRKLGVAGQGQAVFRGLGLLEPAGPPSVARERGRELVVVHARCPIAGEVVTRAVIGAGRALAAVRGPLPYDEEFQASRLTAVLVDPVTADWALPGRLGARTVAVPSAPPGPCMVTDAVARGASAVLWLEDVPDHLCAVLDLVAREYLVLGAGMVQRLGPAPRLTEREAEVLASIARGDSIKQTARLLGIAGKTVESTRARLFVKLGARNRSEALTNAYRVGLLPPGPPGGRPRRRITGLGSTDRPGRR</sequence>
<dbReference type="EMBL" id="LT559118">
    <property type="protein sequence ID" value="SBO91954.1"/>
    <property type="molecule type" value="Genomic_DNA"/>
</dbReference>
<feature type="domain" description="HTH luxR-type" evidence="5">
    <location>
        <begin position="203"/>
        <end position="268"/>
    </location>
</feature>
<gene>
    <name evidence="6" type="ORF">BN4615_P1468</name>
</gene>
<name>A0A1M4DZI6_9ACTN</name>
<proteinExistence type="predicted"/>
<accession>A0A1M4DZI6</accession>
<keyword evidence="2 6" id="KW-0238">DNA-binding</keyword>
<evidence type="ECO:0000313" key="6">
    <source>
        <dbReference type="EMBL" id="SBO91954.1"/>
    </source>
</evidence>
<evidence type="ECO:0000256" key="3">
    <source>
        <dbReference type="ARBA" id="ARBA00023163"/>
    </source>
</evidence>
<dbReference type="SMART" id="SM00421">
    <property type="entry name" value="HTH_LUXR"/>
    <property type="match status" value="2"/>
</dbReference>
<dbReference type="PRINTS" id="PR00038">
    <property type="entry name" value="HTHLUXR"/>
</dbReference>
<dbReference type="GO" id="GO:0006355">
    <property type="term" value="P:regulation of DNA-templated transcription"/>
    <property type="evidence" value="ECO:0007669"/>
    <property type="project" value="InterPro"/>
</dbReference>
<dbReference type="InterPro" id="IPR016032">
    <property type="entry name" value="Sig_transdc_resp-reg_C-effctor"/>
</dbReference>
<dbReference type="CDD" id="cd06170">
    <property type="entry name" value="LuxR_C_like"/>
    <property type="match status" value="2"/>
</dbReference>
<dbReference type="SUPFAM" id="SSF46894">
    <property type="entry name" value="C-terminal effector domain of the bipartite response regulators"/>
    <property type="match status" value="2"/>
</dbReference>
<dbReference type="PROSITE" id="PS50043">
    <property type="entry name" value="HTH_LUXR_2"/>
    <property type="match status" value="2"/>
</dbReference>
<organism evidence="6">
    <name type="scientific">Nonomuraea gerenzanensis</name>
    <dbReference type="NCBI Taxonomy" id="93944"/>
    <lineage>
        <taxon>Bacteria</taxon>
        <taxon>Bacillati</taxon>
        <taxon>Actinomycetota</taxon>
        <taxon>Actinomycetes</taxon>
        <taxon>Streptosporangiales</taxon>
        <taxon>Streptosporangiaceae</taxon>
        <taxon>Nonomuraea</taxon>
    </lineage>
</organism>
<dbReference type="GO" id="GO:0003677">
    <property type="term" value="F:DNA binding"/>
    <property type="evidence" value="ECO:0007669"/>
    <property type="project" value="UniProtKB-KW"/>
</dbReference>
<dbReference type="PANTHER" id="PTHR44688">
    <property type="entry name" value="DNA-BINDING TRANSCRIPTIONAL ACTIVATOR DEVR_DOSR"/>
    <property type="match status" value="1"/>
</dbReference>
<protein>
    <submittedName>
        <fullName evidence="6">DNA-binding response regulator, LuxR family</fullName>
    </submittedName>
</protein>
<dbReference type="RefSeq" id="WP_225271282.1">
    <property type="nucleotide sequence ID" value="NZ_CP084058.1"/>
</dbReference>
<dbReference type="PANTHER" id="PTHR44688:SF16">
    <property type="entry name" value="DNA-BINDING TRANSCRIPTIONAL ACTIVATOR DEVR_DOSR"/>
    <property type="match status" value="1"/>
</dbReference>
<feature type="domain" description="HTH luxR-type" evidence="5">
    <location>
        <begin position="2"/>
        <end position="67"/>
    </location>
</feature>
<evidence type="ECO:0000256" key="1">
    <source>
        <dbReference type="ARBA" id="ARBA00023015"/>
    </source>
</evidence>
<dbReference type="Pfam" id="PF00196">
    <property type="entry name" value="GerE"/>
    <property type="match status" value="2"/>
</dbReference>
<dbReference type="InterPro" id="IPR036388">
    <property type="entry name" value="WH-like_DNA-bd_sf"/>
</dbReference>
<dbReference type="AlphaFoldDB" id="A0A1M4DZI6"/>
<evidence type="ECO:0000256" key="4">
    <source>
        <dbReference type="SAM" id="MobiDB-lite"/>
    </source>
</evidence>
<keyword evidence="3" id="KW-0804">Transcription</keyword>
<keyword evidence="1" id="KW-0805">Transcription regulation</keyword>
<dbReference type="Gene3D" id="1.10.10.10">
    <property type="entry name" value="Winged helix-like DNA-binding domain superfamily/Winged helix DNA-binding domain"/>
    <property type="match status" value="2"/>
</dbReference>
<evidence type="ECO:0000256" key="2">
    <source>
        <dbReference type="ARBA" id="ARBA00023125"/>
    </source>
</evidence>
<reference evidence="6" key="1">
    <citation type="submission" date="2016-04" db="EMBL/GenBank/DDBJ databases">
        <authorList>
            <person name="Evans L.H."/>
            <person name="Alamgir A."/>
            <person name="Owens N."/>
            <person name="Weber N.D."/>
            <person name="Virtaneva K."/>
            <person name="Barbian K."/>
            <person name="Babar A."/>
            <person name="Rosenke K."/>
        </authorList>
    </citation>
    <scope>NUCLEOTIDE SEQUENCE</scope>
    <source>
        <strain evidence="6">Nono1</strain>
    </source>
</reference>
<dbReference type="InterPro" id="IPR000792">
    <property type="entry name" value="Tscrpt_reg_LuxR_C"/>
</dbReference>
<feature type="region of interest" description="Disordered" evidence="4">
    <location>
        <begin position="270"/>
        <end position="295"/>
    </location>
</feature>